<reference evidence="2" key="1">
    <citation type="journal article" date="2022" name="bioRxiv">
        <title>Sequencing and chromosome-scale assembly of the giantPleurodeles waltlgenome.</title>
        <authorList>
            <person name="Brown T."/>
            <person name="Elewa A."/>
            <person name="Iarovenko S."/>
            <person name="Subramanian E."/>
            <person name="Araus A.J."/>
            <person name="Petzold A."/>
            <person name="Susuki M."/>
            <person name="Suzuki K.-i.T."/>
            <person name="Hayashi T."/>
            <person name="Toyoda A."/>
            <person name="Oliveira C."/>
            <person name="Osipova E."/>
            <person name="Leigh N.D."/>
            <person name="Simon A."/>
            <person name="Yun M.H."/>
        </authorList>
    </citation>
    <scope>NUCLEOTIDE SEQUENCE</scope>
    <source>
        <strain evidence="2">20211129_DDA</strain>
        <tissue evidence="2">Liver</tissue>
    </source>
</reference>
<feature type="compositionally biased region" description="Basic and acidic residues" evidence="1">
    <location>
        <begin position="22"/>
        <end position="40"/>
    </location>
</feature>
<sequence length="113" mass="11796">MSVSQWPDEALLTAGAGASHYEGGRGADPDDLRRPEKSRSADLGGVQGAEKDRGGTSVSQRNYRPGLADGRRRGLALRGRLRGGSRRLGAPREIEVGGPQRCAVSGWLGSVGG</sequence>
<evidence type="ECO:0000256" key="1">
    <source>
        <dbReference type="SAM" id="MobiDB-lite"/>
    </source>
</evidence>
<protein>
    <submittedName>
        <fullName evidence="2">Uncharacterized protein</fullName>
    </submittedName>
</protein>
<comment type="caution">
    <text evidence="2">The sequence shown here is derived from an EMBL/GenBank/DDBJ whole genome shotgun (WGS) entry which is preliminary data.</text>
</comment>
<dbReference type="Proteomes" id="UP001066276">
    <property type="component" value="Chromosome 3_2"/>
</dbReference>
<evidence type="ECO:0000313" key="2">
    <source>
        <dbReference type="EMBL" id="KAJ1176980.1"/>
    </source>
</evidence>
<proteinExistence type="predicted"/>
<keyword evidence="3" id="KW-1185">Reference proteome</keyword>
<organism evidence="2 3">
    <name type="scientific">Pleurodeles waltl</name>
    <name type="common">Iberian ribbed newt</name>
    <dbReference type="NCBI Taxonomy" id="8319"/>
    <lineage>
        <taxon>Eukaryota</taxon>
        <taxon>Metazoa</taxon>
        <taxon>Chordata</taxon>
        <taxon>Craniata</taxon>
        <taxon>Vertebrata</taxon>
        <taxon>Euteleostomi</taxon>
        <taxon>Amphibia</taxon>
        <taxon>Batrachia</taxon>
        <taxon>Caudata</taxon>
        <taxon>Salamandroidea</taxon>
        <taxon>Salamandridae</taxon>
        <taxon>Pleurodelinae</taxon>
        <taxon>Pleurodeles</taxon>
    </lineage>
</organism>
<accession>A0AAV7TK06</accession>
<feature type="region of interest" description="Disordered" evidence="1">
    <location>
        <begin position="1"/>
        <end position="92"/>
    </location>
</feature>
<dbReference type="EMBL" id="JANPWB010000006">
    <property type="protein sequence ID" value="KAJ1176980.1"/>
    <property type="molecule type" value="Genomic_DNA"/>
</dbReference>
<feature type="compositionally biased region" description="Basic residues" evidence="1">
    <location>
        <begin position="73"/>
        <end position="85"/>
    </location>
</feature>
<dbReference type="AlphaFoldDB" id="A0AAV7TK06"/>
<gene>
    <name evidence="2" type="ORF">NDU88_002247</name>
</gene>
<name>A0AAV7TK06_PLEWA</name>
<evidence type="ECO:0000313" key="3">
    <source>
        <dbReference type="Proteomes" id="UP001066276"/>
    </source>
</evidence>